<sequence>MATASGIPAPIHDAERAERRFFLALSCLIAAIIVAGFSVNLAMGRSTFAVPAAYHIHAVVFFGWVALFLAQSGLITADNVALHRRLGMISIVWVPLMVVTGIVIMIVVMQRTGGPFFFDQNEFVVSNILHLLLFAALVLAALRRRRYTGWHRRYMLVAMAILSGPGLGRLLPMPLMIPHAWRLMTLFLLIFPVIGMIRDKLRRGRVHPAWWCGTGAVVVTQIVADLIAYSPAGIALTEWLVAGTPGAGRPMEAFLPPGFAM</sequence>
<dbReference type="RefSeq" id="WP_179408012.1">
    <property type="nucleotide sequence ID" value="NZ_BMGF01000004.1"/>
</dbReference>
<dbReference type="EMBL" id="JACBZF010000004">
    <property type="protein sequence ID" value="NYH96176.1"/>
    <property type="molecule type" value="Genomic_DNA"/>
</dbReference>
<feature type="transmembrane region" description="Helical" evidence="1">
    <location>
        <begin position="123"/>
        <end position="142"/>
    </location>
</feature>
<evidence type="ECO:0000313" key="3">
    <source>
        <dbReference type="Proteomes" id="UP000522081"/>
    </source>
</evidence>
<keyword evidence="1" id="KW-0472">Membrane</keyword>
<feature type="transmembrane region" description="Helical" evidence="1">
    <location>
        <begin position="21"/>
        <end position="42"/>
    </location>
</feature>
<dbReference type="Proteomes" id="UP000522081">
    <property type="component" value="Unassembled WGS sequence"/>
</dbReference>
<feature type="transmembrane region" description="Helical" evidence="1">
    <location>
        <begin position="86"/>
        <end position="108"/>
    </location>
</feature>
<keyword evidence="1" id="KW-0812">Transmembrane</keyword>
<dbReference type="AlphaFoldDB" id="A0A7Y9XX08"/>
<reference evidence="2 3" key="1">
    <citation type="submission" date="2020-07" db="EMBL/GenBank/DDBJ databases">
        <title>Genomic Encyclopedia of Type Strains, Phase IV (KMG-IV): sequencing the most valuable type-strain genomes for metagenomic binning, comparative biology and taxonomic classification.</title>
        <authorList>
            <person name="Goeker M."/>
        </authorList>
    </citation>
    <scope>NUCLEOTIDE SEQUENCE [LARGE SCALE GENOMIC DNA]</scope>
    <source>
        <strain evidence="2 3">DSM 29043</strain>
    </source>
</reference>
<comment type="caution">
    <text evidence="2">The sequence shown here is derived from an EMBL/GenBank/DDBJ whole genome shotgun (WGS) entry which is preliminary data.</text>
</comment>
<accession>A0A7Y9XX08</accession>
<keyword evidence="3" id="KW-1185">Reference proteome</keyword>
<name>A0A7Y9XX08_9SPHN</name>
<protein>
    <submittedName>
        <fullName evidence="2">Uncharacterized protein</fullName>
    </submittedName>
</protein>
<keyword evidence="1" id="KW-1133">Transmembrane helix</keyword>
<feature type="transmembrane region" description="Helical" evidence="1">
    <location>
        <begin position="154"/>
        <end position="173"/>
    </location>
</feature>
<gene>
    <name evidence="2" type="ORF">FHS75_002508</name>
</gene>
<proteinExistence type="predicted"/>
<evidence type="ECO:0000313" key="2">
    <source>
        <dbReference type="EMBL" id="NYH96176.1"/>
    </source>
</evidence>
<feature type="transmembrane region" description="Helical" evidence="1">
    <location>
        <begin position="54"/>
        <end position="74"/>
    </location>
</feature>
<organism evidence="2 3">
    <name type="scientific">Novosphingobium marinum</name>
    <dbReference type="NCBI Taxonomy" id="1514948"/>
    <lineage>
        <taxon>Bacteria</taxon>
        <taxon>Pseudomonadati</taxon>
        <taxon>Pseudomonadota</taxon>
        <taxon>Alphaproteobacteria</taxon>
        <taxon>Sphingomonadales</taxon>
        <taxon>Sphingomonadaceae</taxon>
        <taxon>Novosphingobium</taxon>
    </lineage>
</organism>
<feature type="transmembrane region" description="Helical" evidence="1">
    <location>
        <begin position="179"/>
        <end position="197"/>
    </location>
</feature>
<evidence type="ECO:0000256" key="1">
    <source>
        <dbReference type="SAM" id="Phobius"/>
    </source>
</evidence>